<dbReference type="AlphaFoldDB" id="A0ABD3MUJ7"/>
<protein>
    <recommendedName>
        <fullName evidence="4">CCT domain-containing protein</fullName>
    </recommendedName>
</protein>
<comment type="subcellular location">
    <subcellularLocation>
        <location evidence="1">Nucleus</location>
    </subcellularLocation>
</comment>
<reference evidence="5 6" key="1">
    <citation type="submission" date="2024-10" db="EMBL/GenBank/DDBJ databases">
        <title>Updated reference genomes for cyclostephanoid diatoms.</title>
        <authorList>
            <person name="Roberts W.R."/>
            <person name="Alverson A.J."/>
        </authorList>
    </citation>
    <scope>NUCLEOTIDE SEQUENCE [LARGE SCALE GENOMIC DNA]</scope>
    <source>
        <strain evidence="5 6">AJA010-31</strain>
    </source>
</reference>
<keyword evidence="6" id="KW-1185">Reference proteome</keyword>
<dbReference type="PROSITE" id="PS51017">
    <property type="entry name" value="CCT"/>
    <property type="match status" value="1"/>
</dbReference>
<dbReference type="Pfam" id="PF06203">
    <property type="entry name" value="CCT"/>
    <property type="match status" value="1"/>
</dbReference>
<dbReference type="InterPro" id="IPR045281">
    <property type="entry name" value="CONSTANS-like"/>
</dbReference>
<evidence type="ECO:0000256" key="1">
    <source>
        <dbReference type="ARBA" id="ARBA00004123"/>
    </source>
</evidence>
<organism evidence="5 6">
    <name type="scientific">Cyclotella atomus</name>
    <dbReference type="NCBI Taxonomy" id="382360"/>
    <lineage>
        <taxon>Eukaryota</taxon>
        <taxon>Sar</taxon>
        <taxon>Stramenopiles</taxon>
        <taxon>Ochrophyta</taxon>
        <taxon>Bacillariophyta</taxon>
        <taxon>Coscinodiscophyceae</taxon>
        <taxon>Thalassiosirophycidae</taxon>
        <taxon>Stephanodiscales</taxon>
        <taxon>Stephanodiscaceae</taxon>
        <taxon>Cyclotella</taxon>
    </lineage>
</organism>
<dbReference type="PANTHER" id="PTHR31319:SF77">
    <property type="entry name" value="ZINC FINGER PROTEIN CONSTANS-LIKE 4"/>
    <property type="match status" value="1"/>
</dbReference>
<evidence type="ECO:0000256" key="2">
    <source>
        <dbReference type="ARBA" id="ARBA00023242"/>
    </source>
</evidence>
<feature type="region of interest" description="Disordered" evidence="3">
    <location>
        <begin position="592"/>
        <end position="614"/>
    </location>
</feature>
<accession>A0ABD3MUJ7</accession>
<feature type="region of interest" description="Disordered" evidence="3">
    <location>
        <begin position="568"/>
        <end position="587"/>
    </location>
</feature>
<proteinExistence type="predicted"/>
<evidence type="ECO:0000313" key="6">
    <source>
        <dbReference type="Proteomes" id="UP001530400"/>
    </source>
</evidence>
<keyword evidence="2" id="KW-0539">Nucleus</keyword>
<feature type="region of interest" description="Disordered" evidence="3">
    <location>
        <begin position="1"/>
        <end position="37"/>
    </location>
</feature>
<feature type="compositionally biased region" description="Polar residues" evidence="3">
    <location>
        <begin position="119"/>
        <end position="128"/>
    </location>
</feature>
<feature type="region of interest" description="Disordered" evidence="3">
    <location>
        <begin position="242"/>
        <end position="288"/>
    </location>
</feature>
<comment type="caution">
    <text evidence="5">The sequence shown here is derived from an EMBL/GenBank/DDBJ whole genome shotgun (WGS) entry which is preliminary data.</text>
</comment>
<feature type="compositionally biased region" description="Polar residues" evidence="3">
    <location>
        <begin position="574"/>
        <end position="583"/>
    </location>
</feature>
<sequence>MTTISNQNSLIDPLARTKGGCANNNSTKNDPPPRKEVVEEGYDGVMPLLGIKQEFDEEIASVEADGMGDGGQQHSGGFSQSRNVEKKILTAALVNSMAEAPRSAIAHPNSDGDTKQRSVRTPSVQRQAVKTEDHNSIPYPGGGASHVTPTTSEASSFSSVETADHESKLSNSSVQGCNQIPQLQSRGTQFPKAPNPLPSNPYSRTIYPRASKAAANTKVATALNHPGGNSPRGKRKIDAVKTAATQPTGKQMYHPPSQSFNSTSSSVPNPLAGMDTPSAKMPPPQPQVSFQYTHYPLSKSDPAASSSNGNNSFSEIAESMLSQKFKYQADNLMSSSANELMSSQQQQPQQGRGRIFSIDLDPSVLDFVESVVDPLGNSDDAPQGRSRNYSVTFDDDVNSNSGRLSFRRDRGFSFEFFSFGIDGDEPLPSIEENSTTANKDPNNGNRIRGDSIIFDPISFHDGGIHETSALMHVKHESRDNVQEYAVSAPAAAPAAPQAHYKVPPSIIHNPPQGMRPSMPPHCGPQSLPSKPSAQAKPKTSDKPKRSKAKSSQIHVPSTSTCRQITITTSSSSRNCPQSFSDNTIHMPHGSDAAAAAAAGMTQPSSTSSEGFGGISHTSCPMELLNKGGRIGIYLPEERKARIAKFHDKRKQRMWRKKIKYDCRKKLADSRPRIKGRFVKRSDVDGE</sequence>
<evidence type="ECO:0000256" key="3">
    <source>
        <dbReference type="SAM" id="MobiDB-lite"/>
    </source>
</evidence>
<feature type="region of interest" description="Disordered" evidence="3">
    <location>
        <begin position="104"/>
        <end position="176"/>
    </location>
</feature>
<dbReference type="EMBL" id="JALLPJ020001374">
    <property type="protein sequence ID" value="KAL3767087.1"/>
    <property type="molecule type" value="Genomic_DNA"/>
</dbReference>
<evidence type="ECO:0000313" key="5">
    <source>
        <dbReference type="EMBL" id="KAL3767087.1"/>
    </source>
</evidence>
<feature type="compositionally biased region" description="Polar residues" evidence="3">
    <location>
        <begin position="1"/>
        <end position="10"/>
    </location>
</feature>
<feature type="domain" description="CCT" evidence="4">
    <location>
        <begin position="638"/>
        <end position="680"/>
    </location>
</feature>
<feature type="compositionally biased region" description="Polar residues" evidence="3">
    <location>
        <begin position="147"/>
        <end position="161"/>
    </location>
</feature>
<dbReference type="GO" id="GO:0005634">
    <property type="term" value="C:nucleus"/>
    <property type="evidence" value="ECO:0007669"/>
    <property type="project" value="UniProtKB-SubCell"/>
</dbReference>
<dbReference type="PANTHER" id="PTHR31319">
    <property type="entry name" value="ZINC FINGER PROTEIN CONSTANS-LIKE 4"/>
    <property type="match status" value="1"/>
</dbReference>
<feature type="region of interest" description="Disordered" evidence="3">
    <location>
        <begin position="495"/>
        <end position="562"/>
    </location>
</feature>
<dbReference type="Proteomes" id="UP001530400">
    <property type="component" value="Unassembled WGS sequence"/>
</dbReference>
<name>A0ABD3MUJ7_9STRA</name>
<gene>
    <name evidence="5" type="ORF">ACHAWO_003394</name>
</gene>
<feature type="compositionally biased region" description="Low complexity" evidence="3">
    <location>
        <begin position="255"/>
        <end position="270"/>
    </location>
</feature>
<evidence type="ECO:0000259" key="4">
    <source>
        <dbReference type="PROSITE" id="PS51017"/>
    </source>
</evidence>
<dbReference type="InterPro" id="IPR010402">
    <property type="entry name" value="CCT_domain"/>
</dbReference>